<dbReference type="Gene3D" id="1.10.800.10">
    <property type="entry name" value="Aromatic amino acid hydroxylase"/>
    <property type="match status" value="1"/>
</dbReference>
<comment type="cofactor">
    <cofactor evidence="1 8">
        <name>Fe(2+)</name>
        <dbReference type="ChEBI" id="CHEBI:29033"/>
    </cofactor>
</comment>
<feature type="binding site" evidence="8">
    <location>
        <position position="188"/>
    </location>
    <ligand>
        <name>Fe cation</name>
        <dbReference type="ChEBI" id="CHEBI:24875"/>
    </ligand>
</feature>
<dbReference type="EC" id="1.14.16.1" evidence="3"/>
<name>A0A1R2BQR0_9CILI</name>
<dbReference type="PROSITE" id="PS00367">
    <property type="entry name" value="BH4_AAA_HYDROXYL_1"/>
    <property type="match status" value="1"/>
</dbReference>
<dbReference type="Proteomes" id="UP000187209">
    <property type="component" value="Unassembled WGS sequence"/>
</dbReference>
<feature type="domain" description="Biopterin-dependent aromatic amino acid hydroxylase family profile" evidence="9">
    <location>
        <begin position="75"/>
        <end position="302"/>
    </location>
</feature>
<reference evidence="10 11" key="1">
    <citation type="submission" date="2016-11" db="EMBL/GenBank/DDBJ databases">
        <title>The macronuclear genome of Stentor coeruleus: a giant cell with tiny introns.</title>
        <authorList>
            <person name="Slabodnick M."/>
            <person name="Ruby J.G."/>
            <person name="Reiff S.B."/>
            <person name="Swart E.C."/>
            <person name="Gosai S."/>
            <person name="Prabakaran S."/>
            <person name="Witkowska E."/>
            <person name="Larue G.E."/>
            <person name="Fisher S."/>
            <person name="Freeman R.M."/>
            <person name="Gunawardena J."/>
            <person name="Chu W."/>
            <person name="Stover N.A."/>
            <person name="Gregory B.D."/>
            <person name="Nowacki M."/>
            <person name="Derisi J."/>
            <person name="Roy S.W."/>
            <person name="Marshall W.F."/>
            <person name="Sood P."/>
        </authorList>
    </citation>
    <scope>NUCLEOTIDE SEQUENCE [LARGE SCALE GENOMIC DNA]</scope>
    <source>
        <strain evidence="10">WM001</strain>
    </source>
</reference>
<dbReference type="InterPro" id="IPR018301">
    <property type="entry name" value="ArAA_hydroxylase_Fe/CU_BS"/>
</dbReference>
<dbReference type="SUPFAM" id="SSF56534">
    <property type="entry name" value="Aromatic aminoacid monoxygenases, catalytic and oligomerization domains"/>
    <property type="match status" value="1"/>
</dbReference>
<dbReference type="GO" id="GO:0004505">
    <property type="term" value="F:phenylalanine 4-monooxygenase activity"/>
    <property type="evidence" value="ECO:0007669"/>
    <property type="project" value="UniProtKB-EC"/>
</dbReference>
<dbReference type="Pfam" id="PF00351">
    <property type="entry name" value="Biopterin_H"/>
    <property type="match status" value="1"/>
</dbReference>
<dbReference type="InterPro" id="IPR036951">
    <property type="entry name" value="ArAA_hydroxylase_sf"/>
</dbReference>
<sequence>MRFRIRNFSYAQPIKDPIRYFTPKSIYDLDKLPKNYEDFVNKLGSNYPGYNDPAYMSWLYKVRNAPSKIGEVNKVEYNDDHILTWSTVYSKLRHLHDDLACDKYKENFRELEELGILSEREIPNFATLNKYLTHKSGFQLVNVGGMIKPRFFLYGLAFKVFFTTQYIRHKSVPFYASEPDIIHEILGHVPMLADRKFAELFQEIGEKSLGAPDHVIDVLGRAYFFIIEFGILSDKVLGAGILSSSKEIEIISSGKAKIEDWSLQKIINSDLILSDYQPQYIDVVKIENLKEIFAEVYNYLKI</sequence>
<dbReference type="PANTHER" id="PTHR11473">
    <property type="entry name" value="AROMATIC AMINO ACID HYDROXYLASE"/>
    <property type="match status" value="1"/>
</dbReference>
<dbReference type="OrthoDB" id="983542at2759"/>
<dbReference type="PANTHER" id="PTHR11473:SF24">
    <property type="entry name" value="PHENYLALANINE-4-HYDROXYLASE"/>
    <property type="match status" value="1"/>
</dbReference>
<keyword evidence="11" id="KW-1185">Reference proteome</keyword>
<dbReference type="InterPro" id="IPR001273">
    <property type="entry name" value="ArAA_hydroxylase"/>
</dbReference>
<dbReference type="InterPro" id="IPR019774">
    <property type="entry name" value="Aromatic-AA_hydroxylase_C"/>
</dbReference>
<dbReference type="InterPro" id="IPR036329">
    <property type="entry name" value="Aro-AA_hydroxylase_C_sf"/>
</dbReference>
<comment type="caution">
    <text evidence="10">The sequence shown here is derived from an EMBL/GenBank/DDBJ whole genome shotgun (WGS) entry which is preliminary data.</text>
</comment>
<evidence type="ECO:0000259" key="9">
    <source>
        <dbReference type="PROSITE" id="PS51410"/>
    </source>
</evidence>
<comment type="similarity">
    <text evidence="2">Belongs to the biopterin-dependent aromatic amino acid hydroxylase family.</text>
</comment>
<evidence type="ECO:0000256" key="5">
    <source>
        <dbReference type="ARBA" id="ARBA00023002"/>
    </source>
</evidence>
<dbReference type="EMBL" id="MPUH01000490">
    <property type="protein sequence ID" value="OMJ79056.1"/>
    <property type="molecule type" value="Genomic_DNA"/>
</dbReference>
<keyword evidence="6 8" id="KW-0408">Iron</keyword>
<keyword evidence="4 8" id="KW-0479">Metal-binding</keyword>
<evidence type="ECO:0000256" key="2">
    <source>
        <dbReference type="ARBA" id="ARBA00009712"/>
    </source>
</evidence>
<proteinExistence type="inferred from homology"/>
<evidence type="ECO:0000256" key="7">
    <source>
        <dbReference type="ARBA" id="ARBA00023033"/>
    </source>
</evidence>
<evidence type="ECO:0000256" key="1">
    <source>
        <dbReference type="ARBA" id="ARBA00001954"/>
    </source>
</evidence>
<keyword evidence="7" id="KW-0503">Monooxygenase</keyword>
<feature type="binding site" evidence="8">
    <location>
        <position position="183"/>
    </location>
    <ligand>
        <name>Fe cation</name>
        <dbReference type="ChEBI" id="CHEBI:24875"/>
    </ligand>
</feature>
<evidence type="ECO:0000313" key="11">
    <source>
        <dbReference type="Proteomes" id="UP000187209"/>
    </source>
</evidence>
<keyword evidence="5" id="KW-0560">Oxidoreductase</keyword>
<organism evidence="10 11">
    <name type="scientific">Stentor coeruleus</name>
    <dbReference type="NCBI Taxonomy" id="5963"/>
    <lineage>
        <taxon>Eukaryota</taxon>
        <taxon>Sar</taxon>
        <taxon>Alveolata</taxon>
        <taxon>Ciliophora</taxon>
        <taxon>Postciliodesmatophora</taxon>
        <taxon>Heterotrichea</taxon>
        <taxon>Heterotrichida</taxon>
        <taxon>Stentoridae</taxon>
        <taxon>Stentor</taxon>
    </lineage>
</organism>
<evidence type="ECO:0000256" key="4">
    <source>
        <dbReference type="ARBA" id="ARBA00022723"/>
    </source>
</evidence>
<dbReference type="PRINTS" id="PR00372">
    <property type="entry name" value="FYWHYDRXLASE"/>
</dbReference>
<evidence type="ECO:0000313" key="10">
    <source>
        <dbReference type="EMBL" id="OMJ79056.1"/>
    </source>
</evidence>
<protein>
    <recommendedName>
        <fullName evidence="3">phenylalanine 4-monooxygenase</fullName>
        <ecNumber evidence="3">1.14.16.1</ecNumber>
    </recommendedName>
</protein>
<dbReference type="GO" id="GO:0005506">
    <property type="term" value="F:iron ion binding"/>
    <property type="evidence" value="ECO:0007669"/>
    <property type="project" value="InterPro"/>
</dbReference>
<dbReference type="AlphaFoldDB" id="A0A1R2BQR0"/>
<dbReference type="PROSITE" id="PS51410">
    <property type="entry name" value="BH4_AAA_HYDROXYL_2"/>
    <property type="match status" value="1"/>
</dbReference>
<accession>A0A1R2BQR0</accession>
<evidence type="ECO:0000256" key="6">
    <source>
        <dbReference type="ARBA" id="ARBA00023004"/>
    </source>
</evidence>
<evidence type="ECO:0000256" key="3">
    <source>
        <dbReference type="ARBA" id="ARBA00011995"/>
    </source>
</evidence>
<feature type="binding site" evidence="8">
    <location>
        <position position="228"/>
    </location>
    <ligand>
        <name>Fe cation</name>
        <dbReference type="ChEBI" id="CHEBI:24875"/>
    </ligand>
</feature>
<evidence type="ECO:0000256" key="8">
    <source>
        <dbReference type="PIRSR" id="PIRSR601273-2"/>
    </source>
</evidence>
<gene>
    <name evidence="10" type="ORF">SteCoe_21001</name>
</gene>